<proteinExistence type="predicted"/>
<protein>
    <submittedName>
        <fullName evidence="2">Uncharacterized protein</fullName>
    </submittedName>
</protein>
<feature type="transmembrane region" description="Helical" evidence="1">
    <location>
        <begin position="34"/>
        <end position="53"/>
    </location>
</feature>
<keyword evidence="1" id="KW-1133">Transmembrane helix</keyword>
<dbReference type="AlphaFoldDB" id="A0A1M4YYN4"/>
<dbReference type="OrthoDB" id="1923861at2"/>
<dbReference type="STRING" id="1533.SAMN05443638_1347"/>
<gene>
    <name evidence="2" type="ORF">SAMN05443638_1347</name>
</gene>
<evidence type="ECO:0000313" key="2">
    <source>
        <dbReference type="EMBL" id="SHF10913.1"/>
    </source>
</evidence>
<dbReference type="RefSeq" id="WP_072897524.1">
    <property type="nucleotide sequence ID" value="NZ_FQVM01000034.1"/>
</dbReference>
<dbReference type="Proteomes" id="UP000184035">
    <property type="component" value="Unassembled WGS sequence"/>
</dbReference>
<keyword evidence="3" id="KW-1185">Reference proteome</keyword>
<keyword evidence="1" id="KW-0472">Membrane</keyword>
<organism evidence="2 3">
    <name type="scientific">Clostridium fallax</name>
    <dbReference type="NCBI Taxonomy" id="1533"/>
    <lineage>
        <taxon>Bacteria</taxon>
        <taxon>Bacillati</taxon>
        <taxon>Bacillota</taxon>
        <taxon>Clostridia</taxon>
        <taxon>Eubacteriales</taxon>
        <taxon>Clostridiaceae</taxon>
        <taxon>Clostridium</taxon>
    </lineage>
</organism>
<reference evidence="2 3" key="1">
    <citation type="submission" date="2016-11" db="EMBL/GenBank/DDBJ databases">
        <authorList>
            <person name="Jaros S."/>
            <person name="Januszkiewicz K."/>
            <person name="Wedrychowicz H."/>
        </authorList>
    </citation>
    <scope>NUCLEOTIDE SEQUENCE [LARGE SCALE GENOMIC DNA]</scope>
    <source>
        <strain evidence="2 3">DSM 2631</strain>
    </source>
</reference>
<sequence>MSILLNLLPIIFFALIVIVLFNILKIFVFSKITINKWIVLAASIVAFIIPIVIGVNQRIVTLIFSGIFVILFLWFLDLLQYGPKKEKKIKIKPKAKPNRIKNMKKDD</sequence>
<evidence type="ECO:0000313" key="3">
    <source>
        <dbReference type="Proteomes" id="UP000184035"/>
    </source>
</evidence>
<name>A0A1M4YYN4_9CLOT</name>
<keyword evidence="1" id="KW-0812">Transmembrane</keyword>
<accession>A0A1M4YYN4</accession>
<feature type="transmembrane region" description="Helical" evidence="1">
    <location>
        <begin position="59"/>
        <end position="79"/>
    </location>
</feature>
<feature type="transmembrane region" description="Helical" evidence="1">
    <location>
        <begin position="6"/>
        <end position="27"/>
    </location>
</feature>
<evidence type="ECO:0000256" key="1">
    <source>
        <dbReference type="SAM" id="Phobius"/>
    </source>
</evidence>
<dbReference type="EMBL" id="FQVM01000034">
    <property type="protein sequence ID" value="SHF10913.1"/>
    <property type="molecule type" value="Genomic_DNA"/>
</dbReference>